<name>A0A2X0MJL6_9BASI</name>
<gene>
    <name evidence="1" type="primary">BQ5605_C010g06044</name>
    <name evidence="1" type="ORF">BQ5605_C010G06044</name>
</gene>
<proteinExistence type="predicted"/>
<dbReference type="EMBL" id="FQNC01000012">
    <property type="protein sequence ID" value="SGY14055.1"/>
    <property type="molecule type" value="Genomic_DNA"/>
</dbReference>
<organism evidence="1 2">
    <name type="scientific">Microbotryum silenes-dioicae</name>
    <dbReference type="NCBI Taxonomy" id="796604"/>
    <lineage>
        <taxon>Eukaryota</taxon>
        <taxon>Fungi</taxon>
        <taxon>Dikarya</taxon>
        <taxon>Basidiomycota</taxon>
        <taxon>Pucciniomycotina</taxon>
        <taxon>Microbotryomycetes</taxon>
        <taxon>Microbotryales</taxon>
        <taxon>Microbotryaceae</taxon>
        <taxon>Microbotryum</taxon>
    </lineage>
</organism>
<evidence type="ECO:0000313" key="1">
    <source>
        <dbReference type="EMBL" id="SGY14055.1"/>
    </source>
</evidence>
<dbReference type="AlphaFoldDB" id="A0A2X0MJL6"/>
<protein>
    <submittedName>
        <fullName evidence="1">BQ5605_C010g06044 protein</fullName>
    </submittedName>
</protein>
<dbReference type="STRING" id="796604.A0A2X0MJL6"/>
<evidence type="ECO:0000313" key="2">
    <source>
        <dbReference type="Proteomes" id="UP000249464"/>
    </source>
</evidence>
<sequence length="152" mass="16853">MYQLSLLAPRNRDPRTYNLPTQDEVAVILPGDETEYRSSRREIVARFRVPGTRLLLTRLHTRVLEAIILTGGHAGQPVLLPRIPLKTGSSAELPHSAQVGVCLETPVLSHGQLYVALSRATNVDGVRVLLHQTENGEADNVTENIVLEWFLS</sequence>
<dbReference type="Proteomes" id="UP000249464">
    <property type="component" value="Unassembled WGS sequence"/>
</dbReference>
<keyword evidence="2" id="KW-1185">Reference proteome</keyword>
<accession>A0A2X0MJL6</accession>
<reference evidence="1 2" key="1">
    <citation type="submission" date="2016-11" db="EMBL/GenBank/DDBJ databases">
        <authorList>
            <person name="Jaros S."/>
            <person name="Januszkiewicz K."/>
            <person name="Wedrychowicz H."/>
        </authorList>
    </citation>
    <scope>NUCLEOTIDE SEQUENCE [LARGE SCALE GENOMIC DNA]</scope>
</reference>